<evidence type="ECO:0000313" key="3">
    <source>
        <dbReference type="Proteomes" id="UP001392437"/>
    </source>
</evidence>
<name>A0AAW0Q477_9PEZI</name>
<feature type="coiled-coil region" evidence="1">
    <location>
        <begin position="47"/>
        <end position="74"/>
    </location>
</feature>
<keyword evidence="1" id="KW-0175">Coiled coil</keyword>
<keyword evidence="3" id="KW-1185">Reference proteome</keyword>
<dbReference type="EMBL" id="JAQQWP010000011">
    <property type="protein sequence ID" value="KAK8095461.1"/>
    <property type="molecule type" value="Genomic_DNA"/>
</dbReference>
<proteinExistence type="predicted"/>
<dbReference type="AlphaFoldDB" id="A0AAW0Q477"/>
<dbReference type="Proteomes" id="UP001392437">
    <property type="component" value="Unassembled WGS sequence"/>
</dbReference>
<protein>
    <submittedName>
        <fullName evidence="2">Uncharacterized protein</fullName>
    </submittedName>
</protein>
<accession>A0AAW0Q477</accession>
<feature type="coiled-coil region" evidence="1">
    <location>
        <begin position="150"/>
        <end position="177"/>
    </location>
</feature>
<organism evidence="2 3">
    <name type="scientific">Apiospora kogelbergensis</name>
    <dbReference type="NCBI Taxonomy" id="1337665"/>
    <lineage>
        <taxon>Eukaryota</taxon>
        <taxon>Fungi</taxon>
        <taxon>Dikarya</taxon>
        <taxon>Ascomycota</taxon>
        <taxon>Pezizomycotina</taxon>
        <taxon>Sordariomycetes</taxon>
        <taxon>Xylariomycetidae</taxon>
        <taxon>Amphisphaeriales</taxon>
        <taxon>Apiosporaceae</taxon>
        <taxon>Apiospora</taxon>
    </lineage>
</organism>
<evidence type="ECO:0000256" key="1">
    <source>
        <dbReference type="SAM" id="Coils"/>
    </source>
</evidence>
<gene>
    <name evidence="2" type="ORF">PG999_013483</name>
</gene>
<sequence>MPLPRGEAAARLEQVRLATGDGKKSAMFLPLVALGQSRAINVLYDKSKQTNSDLQSLKRSRQELQEAFDESVSRMTKREEDTVSRMDQLQAQVEDSIKRQKVTTTKYLEVSQGHEDMTTRLDTYCYTLDTVDHRYHEAMAQLELRVKRNNEASQGDLAQLQKQLQEMKDAWETFAAEQHQSEVVRPLVEARAIRRFRREKDRYQRACETKKPANEENFMWGLIALLHPMLAEFVQHTLLARCPQYVQLRKRKCRPSASGVEPIILLYGVTGKRLPYDVFFRALAELDVGYLNIELLRLENGES</sequence>
<evidence type="ECO:0000313" key="2">
    <source>
        <dbReference type="EMBL" id="KAK8095461.1"/>
    </source>
</evidence>
<reference evidence="2 3" key="1">
    <citation type="submission" date="2023-01" db="EMBL/GenBank/DDBJ databases">
        <title>Analysis of 21 Apiospora genomes using comparative genomics revels a genus with tremendous synthesis potential of carbohydrate active enzymes and secondary metabolites.</title>
        <authorList>
            <person name="Sorensen T."/>
        </authorList>
    </citation>
    <scope>NUCLEOTIDE SEQUENCE [LARGE SCALE GENOMIC DNA]</scope>
    <source>
        <strain evidence="2 3">CBS 117206</strain>
    </source>
</reference>
<comment type="caution">
    <text evidence="2">The sequence shown here is derived from an EMBL/GenBank/DDBJ whole genome shotgun (WGS) entry which is preliminary data.</text>
</comment>